<dbReference type="Proteomes" id="UP000672039">
    <property type="component" value="Chromosome"/>
</dbReference>
<dbReference type="EMBL" id="CP072801">
    <property type="protein sequence ID" value="QTR45734.1"/>
    <property type="molecule type" value="Genomic_DNA"/>
</dbReference>
<sequence length="124" mass="13945">MMDFKQLLLTGMGGVVLGVAAMMLWYGQQYPARPLFVEIVNMREETLPLLKIEHGNDLSQEKILLTQLQVGETRWVTLNHEPGRGYSVEVQLPDGKKTEACVGKLSSNWVNRVIITNNGIFSKD</sequence>
<evidence type="ECO:0000256" key="1">
    <source>
        <dbReference type="SAM" id="Phobius"/>
    </source>
</evidence>
<reference evidence="2 3" key="1">
    <citation type="submission" date="2021-04" db="EMBL/GenBank/DDBJ databases">
        <title>Genomics, taxonomy and metabolism of representatives of sulfur bacteria of the genus Thiothrix: Thiothrix fructosivorans QT, Thiothrix unzii A1T and three new species, Thiothrix subterranea sp. nov., Thiothrix litoralis sp. nov. and 'Candidatus Thiothrix anitrata' sp. nov.</title>
        <authorList>
            <person name="Ravin N.V."/>
            <person name="Smolyakov D."/>
            <person name="Rudenko T.S."/>
            <person name="Mardanov A.V."/>
            <person name="Beletsky A.V."/>
            <person name="Markov N.D."/>
            <person name="Fomenkov A.I."/>
            <person name="Roberts R.J."/>
            <person name="Karnachuk O.V."/>
            <person name="Novikov A."/>
            <person name="Grabovich M.Y."/>
        </authorList>
    </citation>
    <scope>NUCLEOTIDE SEQUENCE [LARGE SCALE GENOMIC DNA]</scope>
    <source>
        <strain evidence="2 3">AS</strain>
    </source>
</reference>
<evidence type="ECO:0008006" key="4">
    <source>
        <dbReference type="Google" id="ProtNLM"/>
    </source>
</evidence>
<keyword evidence="1" id="KW-0812">Transmembrane</keyword>
<dbReference type="RefSeq" id="WP_210222127.1">
    <property type="nucleotide sequence ID" value="NZ_CP072801.1"/>
</dbReference>
<evidence type="ECO:0000313" key="3">
    <source>
        <dbReference type="Proteomes" id="UP000672039"/>
    </source>
</evidence>
<gene>
    <name evidence="2" type="ORF">J9253_17340</name>
</gene>
<feature type="transmembrane region" description="Helical" evidence="1">
    <location>
        <begin position="7"/>
        <end position="26"/>
    </location>
</feature>
<name>A0ABX7WVQ2_9GAMM</name>
<organism evidence="2 3">
    <name type="scientific">Thiothrix litoralis</name>
    <dbReference type="NCBI Taxonomy" id="2891210"/>
    <lineage>
        <taxon>Bacteria</taxon>
        <taxon>Pseudomonadati</taxon>
        <taxon>Pseudomonadota</taxon>
        <taxon>Gammaproteobacteria</taxon>
        <taxon>Thiotrichales</taxon>
        <taxon>Thiotrichaceae</taxon>
        <taxon>Thiothrix</taxon>
    </lineage>
</organism>
<evidence type="ECO:0000313" key="2">
    <source>
        <dbReference type="EMBL" id="QTR45734.1"/>
    </source>
</evidence>
<keyword evidence="1" id="KW-1133">Transmembrane helix</keyword>
<keyword evidence="1" id="KW-0472">Membrane</keyword>
<proteinExistence type="predicted"/>
<keyword evidence="3" id="KW-1185">Reference proteome</keyword>
<accession>A0ABX7WVQ2</accession>
<protein>
    <recommendedName>
        <fullName evidence="4">NusG domain-containing protein</fullName>
    </recommendedName>
</protein>